<evidence type="ECO:0000256" key="7">
    <source>
        <dbReference type="ARBA" id="ARBA00023141"/>
    </source>
</evidence>
<dbReference type="CDD" id="cd00405">
    <property type="entry name" value="PRAI"/>
    <property type="match status" value="1"/>
</dbReference>
<gene>
    <name evidence="9 11" type="primary">trpF</name>
    <name evidence="11" type="ORF">GCM10007207_28600</name>
</gene>
<dbReference type="InterPro" id="IPR013785">
    <property type="entry name" value="Aldolase_TIM"/>
</dbReference>
<evidence type="ECO:0000256" key="4">
    <source>
        <dbReference type="ARBA" id="ARBA00022272"/>
    </source>
</evidence>
<dbReference type="InterPro" id="IPR001240">
    <property type="entry name" value="PRAI_dom"/>
</dbReference>
<evidence type="ECO:0000256" key="3">
    <source>
        <dbReference type="ARBA" id="ARBA00012572"/>
    </source>
</evidence>
<comment type="pathway">
    <text evidence="2 9">Amino-acid biosynthesis; L-tryptophan biosynthesis; L-tryptophan from chorismate: step 3/5.</text>
</comment>
<dbReference type="Pfam" id="PF00697">
    <property type="entry name" value="PRAI"/>
    <property type="match status" value="1"/>
</dbReference>
<dbReference type="RefSeq" id="WP_188427510.1">
    <property type="nucleotide sequence ID" value="NZ_BMCH01000010.1"/>
</dbReference>
<keyword evidence="8 9" id="KW-0413">Isomerase</keyword>
<accession>A0ABQ1MJE1</accession>
<evidence type="ECO:0000256" key="1">
    <source>
        <dbReference type="ARBA" id="ARBA00001164"/>
    </source>
</evidence>
<dbReference type="InterPro" id="IPR011060">
    <property type="entry name" value="RibuloseP-bd_barrel"/>
</dbReference>
<dbReference type="NCBIfam" id="NF002295">
    <property type="entry name" value="PRK01222.1-1"/>
    <property type="match status" value="1"/>
</dbReference>
<organism evidence="11 12">
    <name type="scientific">Asaia siamensis</name>
    <dbReference type="NCBI Taxonomy" id="110479"/>
    <lineage>
        <taxon>Bacteria</taxon>
        <taxon>Pseudomonadati</taxon>
        <taxon>Pseudomonadota</taxon>
        <taxon>Alphaproteobacteria</taxon>
        <taxon>Acetobacterales</taxon>
        <taxon>Acetobacteraceae</taxon>
        <taxon>Asaia</taxon>
    </lineage>
</organism>
<evidence type="ECO:0000256" key="9">
    <source>
        <dbReference type="HAMAP-Rule" id="MF_00135"/>
    </source>
</evidence>
<keyword evidence="5 9" id="KW-0028">Amino-acid biosynthesis</keyword>
<comment type="caution">
    <text evidence="11">The sequence shown here is derived from an EMBL/GenBank/DDBJ whole genome shotgun (WGS) entry which is preliminary data.</text>
</comment>
<name>A0ABQ1MJE1_9PROT</name>
<keyword evidence="7 9" id="KW-0057">Aromatic amino acid biosynthesis</keyword>
<comment type="catalytic activity">
    <reaction evidence="1 9">
        <text>N-(5-phospho-beta-D-ribosyl)anthranilate = 1-(2-carboxyphenylamino)-1-deoxy-D-ribulose 5-phosphate</text>
        <dbReference type="Rhea" id="RHEA:21540"/>
        <dbReference type="ChEBI" id="CHEBI:18277"/>
        <dbReference type="ChEBI" id="CHEBI:58613"/>
        <dbReference type="EC" id="5.3.1.24"/>
    </reaction>
</comment>
<dbReference type="HAMAP" id="MF_00135">
    <property type="entry name" value="PRAI"/>
    <property type="match status" value="1"/>
</dbReference>
<evidence type="ECO:0000256" key="5">
    <source>
        <dbReference type="ARBA" id="ARBA00022605"/>
    </source>
</evidence>
<proteinExistence type="inferred from homology"/>
<dbReference type="PANTHER" id="PTHR42894:SF1">
    <property type="entry name" value="N-(5'-PHOSPHORIBOSYL)ANTHRANILATE ISOMERASE"/>
    <property type="match status" value="1"/>
</dbReference>
<dbReference type="EMBL" id="BMCH01000010">
    <property type="protein sequence ID" value="GGC41549.1"/>
    <property type="molecule type" value="Genomic_DNA"/>
</dbReference>
<sequence length="214" mass="22718">MKTGVKICGLTDGAGLKAACDATADWIGFVFFERSPRFVTPTDAAELIASHEGALPRIVGLFVKASDAQIAETLATVKLDILQLYDTPERARAIKARFGLPVWLSCAVESRDDLPKDADLDGYVIEPRAPGNASRPGGNGISLDWALLRNWHAPLPWMLAGGLNPDNIAQAIAASHAPAVDVSSGVETAPGCKSPAMIRNFIKNARSTCAPDRN</sequence>
<evidence type="ECO:0000256" key="8">
    <source>
        <dbReference type="ARBA" id="ARBA00023235"/>
    </source>
</evidence>
<evidence type="ECO:0000256" key="2">
    <source>
        <dbReference type="ARBA" id="ARBA00004664"/>
    </source>
</evidence>
<protein>
    <recommendedName>
        <fullName evidence="4 9">N-(5'-phosphoribosyl)anthranilate isomerase</fullName>
        <shortName evidence="9">PRAI</shortName>
        <ecNumber evidence="3 9">5.3.1.24</ecNumber>
    </recommendedName>
</protein>
<evidence type="ECO:0000313" key="11">
    <source>
        <dbReference type="EMBL" id="GGC41549.1"/>
    </source>
</evidence>
<evidence type="ECO:0000256" key="6">
    <source>
        <dbReference type="ARBA" id="ARBA00022822"/>
    </source>
</evidence>
<dbReference type="EC" id="5.3.1.24" evidence="3 9"/>
<feature type="domain" description="N-(5'phosphoribosyl) anthranilate isomerase (PRAI)" evidence="10">
    <location>
        <begin position="5"/>
        <end position="204"/>
    </location>
</feature>
<keyword evidence="6 9" id="KW-0822">Tryptophan biosynthesis</keyword>
<dbReference type="SUPFAM" id="SSF51366">
    <property type="entry name" value="Ribulose-phoshate binding barrel"/>
    <property type="match status" value="1"/>
</dbReference>
<evidence type="ECO:0000259" key="10">
    <source>
        <dbReference type="Pfam" id="PF00697"/>
    </source>
</evidence>
<keyword evidence="12" id="KW-1185">Reference proteome</keyword>
<dbReference type="GO" id="GO:0016853">
    <property type="term" value="F:isomerase activity"/>
    <property type="evidence" value="ECO:0007669"/>
    <property type="project" value="UniProtKB-KW"/>
</dbReference>
<reference evidence="12" key="1">
    <citation type="journal article" date="2019" name="Int. J. Syst. Evol. Microbiol.">
        <title>The Global Catalogue of Microorganisms (GCM) 10K type strain sequencing project: providing services to taxonomists for standard genome sequencing and annotation.</title>
        <authorList>
            <consortium name="The Broad Institute Genomics Platform"/>
            <consortium name="The Broad Institute Genome Sequencing Center for Infectious Disease"/>
            <person name="Wu L."/>
            <person name="Ma J."/>
        </authorList>
    </citation>
    <scope>NUCLEOTIDE SEQUENCE [LARGE SCALE GENOMIC DNA]</scope>
    <source>
        <strain evidence="12">CCM 7132</strain>
    </source>
</reference>
<dbReference type="Gene3D" id="3.20.20.70">
    <property type="entry name" value="Aldolase class I"/>
    <property type="match status" value="1"/>
</dbReference>
<dbReference type="PANTHER" id="PTHR42894">
    <property type="entry name" value="N-(5'-PHOSPHORIBOSYL)ANTHRANILATE ISOMERASE"/>
    <property type="match status" value="1"/>
</dbReference>
<dbReference type="InterPro" id="IPR044643">
    <property type="entry name" value="TrpF_fam"/>
</dbReference>
<dbReference type="Proteomes" id="UP000637769">
    <property type="component" value="Unassembled WGS sequence"/>
</dbReference>
<comment type="similarity">
    <text evidence="9">Belongs to the TrpF family.</text>
</comment>
<evidence type="ECO:0000313" key="12">
    <source>
        <dbReference type="Proteomes" id="UP000637769"/>
    </source>
</evidence>